<dbReference type="SUPFAM" id="SSF47095">
    <property type="entry name" value="HMG-box"/>
    <property type="match status" value="1"/>
</dbReference>
<keyword evidence="1" id="KW-0808">Transferase</keyword>
<gene>
    <name evidence="1" type="ORF">AAHA92_33022</name>
</gene>
<dbReference type="Gene3D" id="1.10.30.10">
    <property type="entry name" value="High mobility group box domain"/>
    <property type="match status" value="1"/>
</dbReference>
<protein>
    <submittedName>
        <fullName evidence="1">S-adenosyl-L-methionine-dependent methyltransferases superfamily protein</fullName>
    </submittedName>
</protein>
<accession>A0ABD1FN45</accession>
<dbReference type="PANTHER" id="PTHR47658">
    <property type="entry name" value="HIGH MOBILITY GROUP B PROTEIN 12-RELATED"/>
    <property type="match status" value="1"/>
</dbReference>
<dbReference type="Proteomes" id="UP001567538">
    <property type="component" value="Unassembled WGS sequence"/>
</dbReference>
<dbReference type="GO" id="GO:0032259">
    <property type="term" value="P:methylation"/>
    <property type="evidence" value="ECO:0007669"/>
    <property type="project" value="UniProtKB-KW"/>
</dbReference>
<keyword evidence="2" id="KW-1185">Reference proteome</keyword>
<dbReference type="PANTHER" id="PTHR47658:SF2">
    <property type="entry name" value="HMG-BOX (HIGH MOBILITY GROUP) DNA-BINDING FAMILY PROTEIN"/>
    <property type="match status" value="1"/>
</dbReference>
<dbReference type="AlphaFoldDB" id="A0ABD1FN45"/>
<name>A0ABD1FN45_SALDI</name>
<comment type="caution">
    <text evidence="1">The sequence shown here is derived from an EMBL/GenBank/DDBJ whole genome shotgun (WGS) entry which is preliminary data.</text>
</comment>
<sequence>MAYQSRPRKRVRANPIRRAPDGSAFLKCEGCGISVAVALADMHECGIKKNTTQCRDGSVERQMPRSAFHFFMDEFLKTCEEGTLIEKDKKGCDAWKNMSIKERQPYVDQAVKLDIAYSRLLQEEETRIQPVDDEADSADVGKYDKRYEDSMMNYYDSENSDWLQFLNIWQWHPGS</sequence>
<dbReference type="InterPro" id="IPR036910">
    <property type="entry name" value="HMG_box_dom_sf"/>
</dbReference>
<evidence type="ECO:0000313" key="1">
    <source>
        <dbReference type="EMBL" id="KAL1533087.1"/>
    </source>
</evidence>
<reference evidence="1 2" key="1">
    <citation type="submission" date="2024-06" db="EMBL/GenBank/DDBJ databases">
        <title>A chromosome level genome sequence of Diviner's sage (Salvia divinorum).</title>
        <authorList>
            <person name="Ford S.A."/>
            <person name="Ro D.-K."/>
            <person name="Ness R.W."/>
            <person name="Phillips M.A."/>
        </authorList>
    </citation>
    <scope>NUCLEOTIDE SEQUENCE [LARGE SCALE GENOMIC DNA]</scope>
    <source>
        <strain evidence="1">SAF-2024a</strain>
        <tissue evidence="1">Leaf</tissue>
    </source>
</reference>
<evidence type="ECO:0000313" key="2">
    <source>
        <dbReference type="Proteomes" id="UP001567538"/>
    </source>
</evidence>
<keyword evidence="1" id="KW-0489">Methyltransferase</keyword>
<dbReference type="GO" id="GO:0008168">
    <property type="term" value="F:methyltransferase activity"/>
    <property type="evidence" value="ECO:0007669"/>
    <property type="project" value="UniProtKB-KW"/>
</dbReference>
<dbReference type="EMBL" id="JBEAFC010000014">
    <property type="protein sequence ID" value="KAL1533087.1"/>
    <property type="molecule type" value="Genomic_DNA"/>
</dbReference>
<proteinExistence type="predicted"/>
<organism evidence="1 2">
    <name type="scientific">Salvia divinorum</name>
    <name type="common">Maria pastora</name>
    <name type="synonym">Diviner's sage</name>
    <dbReference type="NCBI Taxonomy" id="28513"/>
    <lineage>
        <taxon>Eukaryota</taxon>
        <taxon>Viridiplantae</taxon>
        <taxon>Streptophyta</taxon>
        <taxon>Embryophyta</taxon>
        <taxon>Tracheophyta</taxon>
        <taxon>Spermatophyta</taxon>
        <taxon>Magnoliopsida</taxon>
        <taxon>eudicotyledons</taxon>
        <taxon>Gunneridae</taxon>
        <taxon>Pentapetalae</taxon>
        <taxon>asterids</taxon>
        <taxon>lamiids</taxon>
        <taxon>Lamiales</taxon>
        <taxon>Lamiaceae</taxon>
        <taxon>Nepetoideae</taxon>
        <taxon>Mentheae</taxon>
        <taxon>Salviinae</taxon>
        <taxon>Salvia</taxon>
        <taxon>Salvia subgen. Calosphace</taxon>
    </lineage>
</organism>